<evidence type="ECO:0000256" key="10">
    <source>
        <dbReference type="SAM" id="Phobius"/>
    </source>
</evidence>
<comment type="similarity">
    <text evidence="2 9">Belongs to the cytochrome P450 family.</text>
</comment>
<keyword evidence="10" id="KW-0472">Membrane</keyword>
<dbReference type="PANTHER" id="PTHR24279:SF120">
    <property type="entry name" value="CYTOCHROME P450"/>
    <property type="match status" value="1"/>
</dbReference>
<keyword evidence="4 8" id="KW-0479">Metal-binding</keyword>
<dbReference type="AlphaFoldDB" id="A0AAW2I1X1"/>
<evidence type="ECO:0000256" key="5">
    <source>
        <dbReference type="ARBA" id="ARBA00023002"/>
    </source>
</evidence>
<dbReference type="PANTHER" id="PTHR24279">
    <property type="entry name" value="CYTOCHROME P450"/>
    <property type="match status" value="1"/>
</dbReference>
<dbReference type="GO" id="GO:0016705">
    <property type="term" value="F:oxidoreductase activity, acting on paired donors, with incorporation or reduction of molecular oxygen"/>
    <property type="evidence" value="ECO:0007669"/>
    <property type="project" value="InterPro"/>
</dbReference>
<keyword evidence="10" id="KW-0812">Transmembrane</keyword>
<dbReference type="InterPro" id="IPR017972">
    <property type="entry name" value="Cyt_P450_CS"/>
</dbReference>
<feature type="transmembrane region" description="Helical" evidence="10">
    <location>
        <begin position="12"/>
        <end position="32"/>
    </location>
</feature>
<keyword evidence="3 8" id="KW-0349">Heme</keyword>
<evidence type="ECO:0000256" key="3">
    <source>
        <dbReference type="ARBA" id="ARBA00022617"/>
    </source>
</evidence>
<evidence type="ECO:0000313" key="11">
    <source>
        <dbReference type="EMBL" id="KAL0275933.1"/>
    </source>
</evidence>
<dbReference type="Gene3D" id="1.10.630.10">
    <property type="entry name" value="Cytochrome P450"/>
    <property type="match status" value="1"/>
</dbReference>
<dbReference type="InterPro" id="IPR002401">
    <property type="entry name" value="Cyt_P450_E_grp-I"/>
</dbReference>
<dbReference type="PRINTS" id="PR00463">
    <property type="entry name" value="EP450I"/>
</dbReference>
<dbReference type="EMBL" id="JARGDH010000002">
    <property type="protein sequence ID" value="KAL0275933.1"/>
    <property type="molecule type" value="Genomic_DNA"/>
</dbReference>
<protein>
    <recommendedName>
        <fullName evidence="12">Cytochrome P450</fullName>
    </recommendedName>
</protein>
<dbReference type="InterPro" id="IPR050479">
    <property type="entry name" value="CYP11_CYP27_families"/>
</dbReference>
<dbReference type="GO" id="GO:0020037">
    <property type="term" value="F:heme binding"/>
    <property type="evidence" value="ECO:0007669"/>
    <property type="project" value="InterPro"/>
</dbReference>
<keyword evidence="10" id="KW-1133">Transmembrane helix</keyword>
<accession>A0AAW2I1X1</accession>
<dbReference type="CDD" id="cd11054">
    <property type="entry name" value="CYP24A1-like"/>
    <property type="match status" value="1"/>
</dbReference>
<evidence type="ECO:0000256" key="6">
    <source>
        <dbReference type="ARBA" id="ARBA00023004"/>
    </source>
</evidence>
<keyword evidence="6 8" id="KW-0408">Iron</keyword>
<evidence type="ECO:0000256" key="2">
    <source>
        <dbReference type="ARBA" id="ARBA00010617"/>
    </source>
</evidence>
<reference evidence="11" key="1">
    <citation type="journal article" date="2024" name="Gigascience">
        <title>Chromosome-level genome of the poultry shaft louse Menopon gallinae provides insight into the host-switching and adaptive evolution of parasitic lice.</title>
        <authorList>
            <person name="Xu Y."/>
            <person name="Ma L."/>
            <person name="Liu S."/>
            <person name="Liang Y."/>
            <person name="Liu Q."/>
            <person name="He Z."/>
            <person name="Tian L."/>
            <person name="Duan Y."/>
            <person name="Cai W."/>
            <person name="Li H."/>
            <person name="Song F."/>
        </authorList>
    </citation>
    <scope>NUCLEOTIDE SEQUENCE</scope>
    <source>
        <strain evidence="11">Cailab_2023a</strain>
    </source>
</reference>
<organism evidence="11">
    <name type="scientific">Menopon gallinae</name>
    <name type="common">poultry shaft louse</name>
    <dbReference type="NCBI Taxonomy" id="328185"/>
    <lineage>
        <taxon>Eukaryota</taxon>
        <taxon>Metazoa</taxon>
        <taxon>Ecdysozoa</taxon>
        <taxon>Arthropoda</taxon>
        <taxon>Hexapoda</taxon>
        <taxon>Insecta</taxon>
        <taxon>Pterygota</taxon>
        <taxon>Neoptera</taxon>
        <taxon>Paraneoptera</taxon>
        <taxon>Psocodea</taxon>
        <taxon>Troctomorpha</taxon>
        <taxon>Phthiraptera</taxon>
        <taxon>Amblycera</taxon>
        <taxon>Menoponidae</taxon>
        <taxon>Menopon</taxon>
    </lineage>
</organism>
<keyword evidence="7 9" id="KW-0503">Monooxygenase</keyword>
<evidence type="ECO:0008006" key="12">
    <source>
        <dbReference type="Google" id="ProtNLM"/>
    </source>
</evidence>
<gene>
    <name evidence="11" type="ORF">PYX00_003643</name>
</gene>
<sequence>MFSWLKLNWTPLDFILLVIFFVLLFLTEYRPIRLKVKKRKKLAGDGRLTVNDIPGPKPSLPVLGTRWIFSGFGPYKMNKIHEAYKDMFQKYGKVVKEESLWNFPVISVVDLKSIEEVLNQHSKYPLRPPTEVTVHYRKSRPDRYSNLGLVNEQGETWHHLRGVLTPELTSPKTRNEVHSFEEFANRMGLEVTCKLILGRRMGFLNDKVDPLALRLATAVRTHFCASRDTFYGLPFWTMFPTKTYKNFADSEETIYEIISDLVEKSLEEENQTCKTSEVQGVFSSILTAKGLSTKDKKAAIIDFIAAGIQTLGNTLVFLLYLIAKHKDVQEKLHKEISEIIPRGSAITAESLKRATYLRACITEAFRILPTAPWVARILEKEMNLSGYHLKPGIVVICHTWLACLQDSNFESASEFRPERWLVEGAKPSSFLVVPFGSGRRMCPGKRFSEQELQVVLAKVVSEFILEFDGDLQLQFEFLLSPQAPVKLRLIDRE</sequence>
<comment type="cofactor">
    <cofactor evidence="1 8">
        <name>heme</name>
        <dbReference type="ChEBI" id="CHEBI:30413"/>
    </cofactor>
</comment>
<evidence type="ECO:0000256" key="8">
    <source>
        <dbReference type="PIRSR" id="PIRSR602401-1"/>
    </source>
</evidence>
<dbReference type="SUPFAM" id="SSF48264">
    <property type="entry name" value="Cytochrome P450"/>
    <property type="match status" value="1"/>
</dbReference>
<dbReference type="PRINTS" id="PR00385">
    <property type="entry name" value="P450"/>
</dbReference>
<dbReference type="InterPro" id="IPR001128">
    <property type="entry name" value="Cyt_P450"/>
</dbReference>
<dbReference type="GO" id="GO:0005506">
    <property type="term" value="F:iron ion binding"/>
    <property type="evidence" value="ECO:0007669"/>
    <property type="project" value="InterPro"/>
</dbReference>
<comment type="caution">
    <text evidence="11">The sequence shown here is derived from an EMBL/GenBank/DDBJ whole genome shotgun (WGS) entry which is preliminary data.</text>
</comment>
<dbReference type="GO" id="GO:0004497">
    <property type="term" value="F:monooxygenase activity"/>
    <property type="evidence" value="ECO:0007669"/>
    <property type="project" value="UniProtKB-KW"/>
</dbReference>
<dbReference type="InterPro" id="IPR036396">
    <property type="entry name" value="Cyt_P450_sf"/>
</dbReference>
<dbReference type="PROSITE" id="PS00086">
    <property type="entry name" value="CYTOCHROME_P450"/>
    <property type="match status" value="1"/>
</dbReference>
<dbReference type="Pfam" id="PF00067">
    <property type="entry name" value="p450"/>
    <property type="match status" value="1"/>
</dbReference>
<feature type="transmembrane region" description="Helical" evidence="10">
    <location>
        <begin position="299"/>
        <end position="323"/>
    </location>
</feature>
<evidence type="ECO:0000256" key="4">
    <source>
        <dbReference type="ARBA" id="ARBA00022723"/>
    </source>
</evidence>
<proteinExistence type="inferred from homology"/>
<keyword evidence="5 9" id="KW-0560">Oxidoreductase</keyword>
<name>A0AAW2I1X1_9NEOP</name>
<evidence type="ECO:0000256" key="9">
    <source>
        <dbReference type="RuleBase" id="RU000461"/>
    </source>
</evidence>
<feature type="binding site" description="axial binding residue" evidence="8">
    <location>
        <position position="442"/>
    </location>
    <ligand>
        <name>heme</name>
        <dbReference type="ChEBI" id="CHEBI:30413"/>
    </ligand>
    <ligandPart>
        <name>Fe</name>
        <dbReference type="ChEBI" id="CHEBI:18248"/>
    </ligandPart>
</feature>
<evidence type="ECO:0000256" key="7">
    <source>
        <dbReference type="ARBA" id="ARBA00023033"/>
    </source>
</evidence>
<evidence type="ECO:0000256" key="1">
    <source>
        <dbReference type="ARBA" id="ARBA00001971"/>
    </source>
</evidence>